<evidence type="ECO:0000256" key="7">
    <source>
        <dbReference type="ARBA" id="ARBA00023136"/>
    </source>
</evidence>
<proteinExistence type="inferred from homology"/>
<keyword evidence="5 8" id="KW-0812">Transmembrane</keyword>
<feature type="transmembrane region" description="Helical" evidence="8">
    <location>
        <begin position="133"/>
        <end position="166"/>
    </location>
</feature>
<evidence type="ECO:0000313" key="10">
    <source>
        <dbReference type="Proteomes" id="UP000548476"/>
    </source>
</evidence>
<reference evidence="9 10" key="1">
    <citation type="submission" date="2020-08" db="EMBL/GenBank/DDBJ databases">
        <title>Genomic Encyclopedia of Type Strains, Phase IV (KMG-IV): sequencing the most valuable type-strain genomes for metagenomic binning, comparative biology and taxonomic classification.</title>
        <authorList>
            <person name="Goeker M."/>
        </authorList>
    </citation>
    <scope>NUCLEOTIDE SEQUENCE [LARGE SCALE GENOMIC DNA]</scope>
    <source>
        <strain evidence="9 10">YIM 65646</strain>
    </source>
</reference>
<dbReference type="GO" id="GO:0005886">
    <property type="term" value="C:plasma membrane"/>
    <property type="evidence" value="ECO:0007669"/>
    <property type="project" value="UniProtKB-SubCell"/>
</dbReference>
<keyword evidence="3" id="KW-0813">Transport</keyword>
<dbReference type="PANTHER" id="PTHR30269:SF0">
    <property type="entry name" value="MEMBRANE TRANSPORTER PROTEIN YFCA-RELATED"/>
    <property type="match status" value="1"/>
</dbReference>
<dbReference type="InterPro" id="IPR052017">
    <property type="entry name" value="TSUP"/>
</dbReference>
<dbReference type="PANTHER" id="PTHR30269">
    <property type="entry name" value="TRANSMEMBRANE PROTEIN YFCA"/>
    <property type="match status" value="1"/>
</dbReference>
<evidence type="ECO:0000256" key="8">
    <source>
        <dbReference type="RuleBase" id="RU363041"/>
    </source>
</evidence>
<evidence type="ECO:0000313" key="9">
    <source>
        <dbReference type="EMBL" id="MBB6032408.1"/>
    </source>
</evidence>
<keyword evidence="7 8" id="KW-0472">Membrane</keyword>
<feature type="transmembrane region" description="Helical" evidence="8">
    <location>
        <begin position="45"/>
        <end position="64"/>
    </location>
</feature>
<gene>
    <name evidence="9" type="ORF">HNR73_000250</name>
</gene>
<evidence type="ECO:0000256" key="1">
    <source>
        <dbReference type="ARBA" id="ARBA00004651"/>
    </source>
</evidence>
<dbReference type="EMBL" id="JACHGT010000001">
    <property type="protein sequence ID" value="MBB6032408.1"/>
    <property type="molecule type" value="Genomic_DNA"/>
</dbReference>
<dbReference type="AlphaFoldDB" id="A0A841FEY5"/>
<keyword evidence="10" id="KW-1185">Reference proteome</keyword>
<keyword evidence="6 8" id="KW-1133">Transmembrane helix</keyword>
<evidence type="ECO:0000256" key="6">
    <source>
        <dbReference type="ARBA" id="ARBA00022989"/>
    </source>
</evidence>
<dbReference type="InterPro" id="IPR002781">
    <property type="entry name" value="TM_pro_TauE-like"/>
</dbReference>
<evidence type="ECO:0000256" key="2">
    <source>
        <dbReference type="ARBA" id="ARBA00009142"/>
    </source>
</evidence>
<feature type="transmembrane region" description="Helical" evidence="8">
    <location>
        <begin position="103"/>
        <end position="121"/>
    </location>
</feature>
<evidence type="ECO:0000256" key="5">
    <source>
        <dbReference type="ARBA" id="ARBA00022692"/>
    </source>
</evidence>
<sequence length="248" mass="25222">MEIHHILLLLAAGLFAGTVNAVAGGGALLLYPALLSVGLTPVGANVTNSVAISPGYVASIFGARKDLTGQRARVRAFVPTAVVGTIAGSVLLLVTPATAFEAVVPYLVIGAALLLAFQGQVRKLVGHPANLPVWLGHVLVGLATVYGGYFGAALGVITIAVLSLVLEETLGRITALKNVITAASGLTTVAVFALFGPVDWFAVLLLTPMTIIGGFAGSKLARVLKPAVLRVVIVAFGLGAGVYLLIRG</sequence>
<accession>A0A841FEY5</accession>
<feature type="transmembrane region" description="Helical" evidence="8">
    <location>
        <begin position="76"/>
        <end position="97"/>
    </location>
</feature>
<dbReference type="Proteomes" id="UP000548476">
    <property type="component" value="Unassembled WGS sequence"/>
</dbReference>
<evidence type="ECO:0000256" key="4">
    <source>
        <dbReference type="ARBA" id="ARBA00022475"/>
    </source>
</evidence>
<feature type="transmembrane region" description="Helical" evidence="8">
    <location>
        <begin position="227"/>
        <end position="246"/>
    </location>
</feature>
<evidence type="ECO:0000256" key="3">
    <source>
        <dbReference type="ARBA" id="ARBA00022448"/>
    </source>
</evidence>
<dbReference type="RefSeq" id="WP_184785314.1">
    <property type="nucleotide sequence ID" value="NZ_BONT01000111.1"/>
</dbReference>
<dbReference type="Pfam" id="PF01925">
    <property type="entry name" value="TauE"/>
    <property type="match status" value="1"/>
</dbReference>
<comment type="similarity">
    <text evidence="2 8">Belongs to the 4-toluene sulfonate uptake permease (TSUP) (TC 2.A.102) family.</text>
</comment>
<comment type="subcellular location">
    <subcellularLocation>
        <location evidence="1 8">Cell membrane</location>
        <topology evidence="1 8">Multi-pass membrane protein</topology>
    </subcellularLocation>
</comment>
<name>A0A841FEY5_9ACTN</name>
<organism evidence="9 10">
    <name type="scientific">Phytomonospora endophytica</name>
    <dbReference type="NCBI Taxonomy" id="714109"/>
    <lineage>
        <taxon>Bacteria</taxon>
        <taxon>Bacillati</taxon>
        <taxon>Actinomycetota</taxon>
        <taxon>Actinomycetes</taxon>
        <taxon>Micromonosporales</taxon>
        <taxon>Micromonosporaceae</taxon>
        <taxon>Phytomonospora</taxon>
    </lineage>
</organism>
<comment type="caution">
    <text evidence="9">The sequence shown here is derived from an EMBL/GenBank/DDBJ whole genome shotgun (WGS) entry which is preliminary data.</text>
</comment>
<keyword evidence="4 8" id="KW-1003">Cell membrane</keyword>
<protein>
    <recommendedName>
        <fullName evidence="8">Probable membrane transporter protein</fullName>
    </recommendedName>
</protein>